<keyword evidence="2" id="KW-1185">Reference proteome</keyword>
<sequence length="188" mass="20587">MRNTSDLSLFLGQMLRRPQSVSALMPSSERLARAMAAEVPEGTGPVVELGPGTGKITRALLEAGIAPSDLHLLEINDDFVSFLRLRHPDVHLHHRGAQDMDRIGLPTARAVVSGLPLLSLPRDLQRAILEAAFRLLPPGAPLIQFTYGPSNPVPGPLMRDLGLVAERGRRVWHNMPPAQIYRLRRPAA</sequence>
<reference evidence="1 2" key="1">
    <citation type="submission" date="2016-10" db="EMBL/GenBank/DDBJ databases">
        <authorList>
            <person name="de Groot N.N."/>
        </authorList>
    </citation>
    <scope>NUCLEOTIDE SEQUENCE [LARGE SCALE GENOMIC DNA]</scope>
    <source>
        <strain evidence="1 2">DSM 26424</strain>
    </source>
</reference>
<keyword evidence="1" id="KW-0808">Transferase</keyword>
<name>A0A1G8T6Y9_9RHOB</name>
<dbReference type="Gene3D" id="3.40.50.150">
    <property type="entry name" value="Vaccinia Virus protein VP39"/>
    <property type="match status" value="1"/>
</dbReference>
<keyword evidence="1" id="KW-0489">Methyltransferase</keyword>
<accession>A0A1G8T6Y9</accession>
<dbReference type="Proteomes" id="UP000199093">
    <property type="component" value="Unassembled WGS sequence"/>
</dbReference>
<dbReference type="AlphaFoldDB" id="A0A1G8T6Y9"/>
<dbReference type="EMBL" id="FNEJ01000028">
    <property type="protein sequence ID" value="SDJ37292.1"/>
    <property type="molecule type" value="Genomic_DNA"/>
</dbReference>
<gene>
    <name evidence="1" type="ORF">SAMN04487993_102831</name>
</gene>
<dbReference type="STRING" id="555512.SAMN04487993_102831"/>
<organism evidence="1 2">
    <name type="scientific">Salipiger marinus</name>
    <dbReference type="NCBI Taxonomy" id="555512"/>
    <lineage>
        <taxon>Bacteria</taxon>
        <taxon>Pseudomonadati</taxon>
        <taxon>Pseudomonadota</taxon>
        <taxon>Alphaproteobacteria</taxon>
        <taxon>Rhodobacterales</taxon>
        <taxon>Roseobacteraceae</taxon>
        <taxon>Salipiger</taxon>
    </lineage>
</organism>
<dbReference type="CDD" id="cd02440">
    <property type="entry name" value="AdoMet_MTases"/>
    <property type="match status" value="1"/>
</dbReference>
<proteinExistence type="predicted"/>
<dbReference type="OrthoDB" id="9805585at2"/>
<evidence type="ECO:0000313" key="1">
    <source>
        <dbReference type="EMBL" id="SDJ37292.1"/>
    </source>
</evidence>
<dbReference type="RefSeq" id="WP_089851363.1">
    <property type="nucleotide sequence ID" value="NZ_FNEJ01000028.1"/>
</dbReference>
<protein>
    <submittedName>
        <fullName evidence="1">Phosphatidylethanolamine/phosphatidyl-N-methylethanolamine N-methyltransferase</fullName>
    </submittedName>
</protein>
<dbReference type="GO" id="GO:0032259">
    <property type="term" value="P:methylation"/>
    <property type="evidence" value="ECO:0007669"/>
    <property type="project" value="UniProtKB-KW"/>
</dbReference>
<dbReference type="SUPFAM" id="SSF53335">
    <property type="entry name" value="S-adenosyl-L-methionine-dependent methyltransferases"/>
    <property type="match status" value="1"/>
</dbReference>
<dbReference type="InterPro" id="IPR029063">
    <property type="entry name" value="SAM-dependent_MTases_sf"/>
</dbReference>
<dbReference type="GO" id="GO:0008168">
    <property type="term" value="F:methyltransferase activity"/>
    <property type="evidence" value="ECO:0007669"/>
    <property type="project" value="UniProtKB-KW"/>
</dbReference>
<evidence type="ECO:0000313" key="2">
    <source>
        <dbReference type="Proteomes" id="UP000199093"/>
    </source>
</evidence>